<organism evidence="1 2">
    <name type="scientific">Pristionchus pacificus</name>
    <name type="common">Parasitic nematode worm</name>
    <dbReference type="NCBI Taxonomy" id="54126"/>
    <lineage>
        <taxon>Eukaryota</taxon>
        <taxon>Metazoa</taxon>
        <taxon>Ecdysozoa</taxon>
        <taxon>Nematoda</taxon>
        <taxon>Chromadorea</taxon>
        <taxon>Rhabditida</taxon>
        <taxon>Rhabditina</taxon>
        <taxon>Diplogasteromorpha</taxon>
        <taxon>Diplogasteroidea</taxon>
        <taxon>Neodiplogasteridae</taxon>
        <taxon>Pristionchus</taxon>
    </lineage>
</organism>
<reference evidence="2" key="1">
    <citation type="journal article" date="2008" name="Nat. Genet.">
        <title>The Pristionchus pacificus genome provides a unique perspective on nematode lifestyle and parasitism.</title>
        <authorList>
            <person name="Dieterich C."/>
            <person name="Clifton S.W."/>
            <person name="Schuster L.N."/>
            <person name="Chinwalla A."/>
            <person name="Delehaunty K."/>
            <person name="Dinkelacker I."/>
            <person name="Fulton L."/>
            <person name="Fulton R."/>
            <person name="Godfrey J."/>
            <person name="Minx P."/>
            <person name="Mitreva M."/>
            <person name="Roeseler W."/>
            <person name="Tian H."/>
            <person name="Witte H."/>
            <person name="Yang S.P."/>
            <person name="Wilson R.K."/>
            <person name="Sommer R.J."/>
        </authorList>
    </citation>
    <scope>NUCLEOTIDE SEQUENCE [LARGE SCALE GENOMIC DNA]</scope>
    <source>
        <strain evidence="2">PS312</strain>
    </source>
</reference>
<name>A0A2A6BX52_PRIPA</name>
<protein>
    <submittedName>
        <fullName evidence="1">Uncharacterized protein</fullName>
    </submittedName>
</protein>
<evidence type="ECO:0000313" key="1">
    <source>
        <dbReference type="EnsemblMetazoa" id="PPA42607.1"/>
    </source>
</evidence>
<accession>A0A8R1V2H5</accession>
<dbReference type="InterPro" id="IPR011011">
    <property type="entry name" value="Znf_FYVE_PHD"/>
</dbReference>
<dbReference type="Gene3D" id="3.30.40.10">
    <property type="entry name" value="Zinc/RING finger domain, C3HC4 (zinc finger)"/>
    <property type="match status" value="1"/>
</dbReference>
<reference evidence="1" key="2">
    <citation type="submission" date="2022-06" db="UniProtKB">
        <authorList>
            <consortium name="EnsemblMetazoa"/>
        </authorList>
    </citation>
    <scope>IDENTIFICATION</scope>
    <source>
        <strain evidence="1">PS312</strain>
    </source>
</reference>
<dbReference type="EnsemblMetazoa" id="PPA42607.1">
    <property type="protein sequence ID" value="PPA42607.1"/>
    <property type="gene ID" value="WBGene00280976"/>
</dbReference>
<dbReference type="Proteomes" id="UP000005239">
    <property type="component" value="Unassembled WGS sequence"/>
</dbReference>
<dbReference type="InterPro" id="IPR013083">
    <property type="entry name" value="Znf_RING/FYVE/PHD"/>
</dbReference>
<keyword evidence="2" id="KW-1185">Reference proteome</keyword>
<dbReference type="AlphaFoldDB" id="A0A2A6BX52"/>
<sequence length="222" mass="25614">MATRAGRIEQEIRRTVKEEQHNEVSLRKQLAGQGKDKDEVDRAIGKMLTSGELVADHYCKAPKGRLSFTEELRKINPPLVLRARLDMSGRIRHALLSYRKENNEVTRDALQALCKQVYTIENFTAADYDNFFDYGLRRAVEEGLIEEVVEGEERMYRSGERKSKILMCVLCANTKSNVHERILKCTNCLWQRHASCMGLRKHKITGDFECEKCARCRDCGKE</sequence>
<dbReference type="SUPFAM" id="SSF57903">
    <property type="entry name" value="FYVE/PHD zinc finger"/>
    <property type="match status" value="1"/>
</dbReference>
<gene>
    <name evidence="1" type="primary">WBGene00280976</name>
</gene>
<proteinExistence type="predicted"/>
<evidence type="ECO:0000313" key="2">
    <source>
        <dbReference type="Proteomes" id="UP000005239"/>
    </source>
</evidence>
<accession>A0A2A6BX52</accession>